<protein>
    <recommendedName>
        <fullName evidence="5">Spore-associated protein A</fullName>
    </recommendedName>
</protein>
<reference evidence="3" key="1">
    <citation type="journal article" date="2014" name="Int. J. Syst. Evol. Microbiol.">
        <title>Complete genome sequence of Corynebacterium casei LMG S-19264T (=DSM 44701T), isolated from a smear-ripened cheese.</title>
        <authorList>
            <consortium name="US DOE Joint Genome Institute (JGI-PGF)"/>
            <person name="Walter F."/>
            <person name="Albersmeier A."/>
            <person name="Kalinowski J."/>
            <person name="Ruckert C."/>
        </authorList>
    </citation>
    <scope>NUCLEOTIDE SEQUENCE</scope>
    <source>
        <strain evidence="3">CGMCC 4.7430</strain>
    </source>
</reference>
<evidence type="ECO:0000313" key="3">
    <source>
        <dbReference type="EMBL" id="GGP14514.1"/>
    </source>
</evidence>
<keyword evidence="4" id="KW-1185">Reference proteome</keyword>
<sequence>MNGRDISRFASAVLLVTTLSALPASASADASQSASTPEQICGSGFGRVADGTLPVTDMNDIVRGHVHLLYNARTGENCVVTIKSSFVGQPTMTRAVLYRQGIALGAEDEGAFKYYAGPVIRQARDRCVLFQGLITNLRSGEKSSSSSIQAFGGSPKFGHCGSGERRRRLGS</sequence>
<keyword evidence="2" id="KW-0732">Signal</keyword>
<feature type="chain" id="PRO_5037892945" description="Spore-associated protein A" evidence="2">
    <location>
        <begin position="27"/>
        <end position="171"/>
    </location>
</feature>
<dbReference type="Proteomes" id="UP000660745">
    <property type="component" value="Unassembled WGS sequence"/>
</dbReference>
<name>A0A918AEJ4_9ACTN</name>
<evidence type="ECO:0008006" key="5">
    <source>
        <dbReference type="Google" id="ProtNLM"/>
    </source>
</evidence>
<dbReference type="RefSeq" id="WP_189143068.1">
    <property type="nucleotide sequence ID" value="NZ_BMNK01000016.1"/>
</dbReference>
<dbReference type="AlphaFoldDB" id="A0A918AEJ4"/>
<evidence type="ECO:0000256" key="1">
    <source>
        <dbReference type="SAM" id="MobiDB-lite"/>
    </source>
</evidence>
<dbReference type="EMBL" id="BMNK01000016">
    <property type="protein sequence ID" value="GGP14514.1"/>
    <property type="molecule type" value="Genomic_DNA"/>
</dbReference>
<proteinExistence type="predicted"/>
<gene>
    <name evidence="3" type="ORF">GCM10012278_70620</name>
</gene>
<feature type="region of interest" description="Disordered" evidence="1">
    <location>
        <begin position="143"/>
        <end position="171"/>
    </location>
</feature>
<feature type="signal peptide" evidence="2">
    <location>
        <begin position="1"/>
        <end position="26"/>
    </location>
</feature>
<evidence type="ECO:0000313" key="4">
    <source>
        <dbReference type="Proteomes" id="UP000660745"/>
    </source>
</evidence>
<accession>A0A918AEJ4</accession>
<reference evidence="3" key="2">
    <citation type="submission" date="2020-09" db="EMBL/GenBank/DDBJ databases">
        <authorList>
            <person name="Sun Q."/>
            <person name="Zhou Y."/>
        </authorList>
    </citation>
    <scope>NUCLEOTIDE SEQUENCE</scope>
    <source>
        <strain evidence="3">CGMCC 4.7430</strain>
    </source>
</reference>
<evidence type="ECO:0000256" key="2">
    <source>
        <dbReference type="SAM" id="SignalP"/>
    </source>
</evidence>
<organism evidence="3 4">
    <name type="scientific">Nonomuraea glycinis</name>
    <dbReference type="NCBI Taxonomy" id="2047744"/>
    <lineage>
        <taxon>Bacteria</taxon>
        <taxon>Bacillati</taxon>
        <taxon>Actinomycetota</taxon>
        <taxon>Actinomycetes</taxon>
        <taxon>Streptosporangiales</taxon>
        <taxon>Streptosporangiaceae</taxon>
        <taxon>Nonomuraea</taxon>
    </lineage>
</organism>
<comment type="caution">
    <text evidence="3">The sequence shown here is derived from an EMBL/GenBank/DDBJ whole genome shotgun (WGS) entry which is preliminary data.</text>
</comment>